<protein>
    <submittedName>
        <fullName evidence="7">Pentatricopeptide repeat-containing protein At5g52630</fullName>
    </submittedName>
</protein>
<proteinExistence type="inferred from homology"/>
<feature type="repeat" description="PPR" evidence="3">
    <location>
        <begin position="158"/>
        <end position="192"/>
    </location>
</feature>
<evidence type="ECO:0000256" key="3">
    <source>
        <dbReference type="PROSITE-ProRule" id="PRU00708"/>
    </source>
</evidence>
<dbReference type="InterPro" id="IPR011990">
    <property type="entry name" value="TPR-like_helical_dom_sf"/>
</dbReference>
<dbReference type="RefSeq" id="XP_014506432.1">
    <property type="nucleotide sequence ID" value="XM_014650946.1"/>
</dbReference>
<dbReference type="GO" id="GO:0003723">
    <property type="term" value="F:RNA binding"/>
    <property type="evidence" value="ECO:0007669"/>
    <property type="project" value="InterPro"/>
</dbReference>
<accession>A0A1S3UK71</accession>
<dbReference type="Proteomes" id="UP000087766">
    <property type="component" value="Chromosome 7"/>
</dbReference>
<feature type="domain" description="DYW" evidence="5">
    <location>
        <begin position="475"/>
        <end position="562"/>
    </location>
</feature>
<dbReference type="Gene3D" id="1.25.40.10">
    <property type="entry name" value="Tetratricopeptide repeat domain"/>
    <property type="match status" value="3"/>
</dbReference>
<reference evidence="7" key="2">
    <citation type="submission" date="2025-08" db="UniProtKB">
        <authorList>
            <consortium name="RefSeq"/>
        </authorList>
    </citation>
    <scope>IDENTIFICATION</scope>
    <source>
        <tissue evidence="7">Leaf</tissue>
    </source>
</reference>
<name>A0A1S3UK71_VIGRR</name>
<keyword evidence="6" id="KW-1185">Reference proteome</keyword>
<reference evidence="6" key="1">
    <citation type="journal article" date="2014" name="Nat. Commun.">
        <title>Genome sequence of mungbean and insights into evolution within Vigna species.</title>
        <authorList>
            <person name="Kang Y.J."/>
            <person name="Kim S.K."/>
            <person name="Kim M.Y."/>
            <person name="Lestari P."/>
            <person name="Kim K.H."/>
            <person name="Ha B.K."/>
            <person name="Jun T.H."/>
            <person name="Hwang W.J."/>
            <person name="Lee T."/>
            <person name="Lee J."/>
            <person name="Shim S."/>
            <person name="Yoon M.Y."/>
            <person name="Jang Y.E."/>
            <person name="Han K.S."/>
            <person name="Taeprayoon P."/>
            <person name="Yoon N."/>
            <person name="Somta P."/>
            <person name="Tanya P."/>
            <person name="Kim K.S."/>
            <person name="Gwag J.G."/>
            <person name="Moon J.K."/>
            <person name="Lee Y.H."/>
            <person name="Park B.S."/>
            <person name="Bombarely A."/>
            <person name="Doyle J.J."/>
            <person name="Jackson S.A."/>
            <person name="Schafleitner R."/>
            <person name="Srinives P."/>
            <person name="Varshney R.K."/>
            <person name="Lee S.H."/>
        </authorList>
    </citation>
    <scope>NUCLEOTIDE SEQUENCE [LARGE SCALE GENOMIC DNA]</scope>
    <source>
        <strain evidence="6">cv. VC1973A</strain>
    </source>
</reference>
<feature type="region of interest" description="Disordered" evidence="4">
    <location>
        <begin position="848"/>
        <end position="869"/>
    </location>
</feature>
<dbReference type="OrthoDB" id="1912849at2759"/>
<dbReference type="GeneID" id="106766196"/>
<dbReference type="PANTHER" id="PTHR47926:SF464">
    <property type="entry name" value="DYW DOMAIN-CONTAINING PROTEIN"/>
    <property type="match status" value="1"/>
</dbReference>
<dbReference type="PROSITE" id="PS51375">
    <property type="entry name" value="PPR"/>
    <property type="match status" value="3"/>
</dbReference>
<dbReference type="GO" id="GO:0008270">
    <property type="term" value="F:zinc ion binding"/>
    <property type="evidence" value="ECO:0007669"/>
    <property type="project" value="InterPro"/>
</dbReference>
<dbReference type="NCBIfam" id="TIGR00756">
    <property type="entry name" value="PPR"/>
    <property type="match status" value="1"/>
</dbReference>
<dbReference type="GO" id="GO:0009451">
    <property type="term" value="P:RNA modification"/>
    <property type="evidence" value="ECO:0007669"/>
    <property type="project" value="InterPro"/>
</dbReference>
<evidence type="ECO:0000256" key="4">
    <source>
        <dbReference type="SAM" id="MobiDB-lite"/>
    </source>
</evidence>
<keyword evidence="2" id="KW-0677">Repeat</keyword>
<dbReference type="Pfam" id="PF01535">
    <property type="entry name" value="PPR"/>
    <property type="match status" value="2"/>
</dbReference>
<dbReference type="InterPro" id="IPR046848">
    <property type="entry name" value="E_motif"/>
</dbReference>
<dbReference type="Pfam" id="PF14432">
    <property type="entry name" value="DYW_deaminase"/>
    <property type="match status" value="1"/>
</dbReference>
<dbReference type="Pfam" id="PF20430">
    <property type="entry name" value="Eplus_motif"/>
    <property type="match status" value="1"/>
</dbReference>
<dbReference type="PANTHER" id="PTHR47926">
    <property type="entry name" value="PENTATRICOPEPTIDE REPEAT-CONTAINING PROTEIN"/>
    <property type="match status" value="1"/>
</dbReference>
<comment type="similarity">
    <text evidence="1">Belongs to the PPR family. PCMP-H subfamily.</text>
</comment>
<dbReference type="InterPro" id="IPR046960">
    <property type="entry name" value="PPR_At4g14850-like_plant"/>
</dbReference>
<dbReference type="KEGG" id="vra:106766196"/>
<evidence type="ECO:0000259" key="5">
    <source>
        <dbReference type="Pfam" id="PF14432"/>
    </source>
</evidence>
<evidence type="ECO:0000313" key="7">
    <source>
        <dbReference type="RefSeq" id="XP_014506432.1"/>
    </source>
</evidence>
<dbReference type="InterPro" id="IPR046849">
    <property type="entry name" value="E2_motif"/>
</dbReference>
<feature type="repeat" description="PPR" evidence="3">
    <location>
        <begin position="260"/>
        <end position="294"/>
    </location>
</feature>
<dbReference type="AlphaFoldDB" id="A0A1S3UK71"/>
<dbReference type="InterPro" id="IPR032867">
    <property type="entry name" value="DYW_dom"/>
</dbReference>
<dbReference type="FunFam" id="1.25.40.10:FF:000090">
    <property type="entry name" value="Pentatricopeptide repeat-containing protein, chloroplastic"/>
    <property type="match status" value="1"/>
</dbReference>
<evidence type="ECO:0000313" key="6">
    <source>
        <dbReference type="Proteomes" id="UP000087766"/>
    </source>
</evidence>
<organism evidence="6 7">
    <name type="scientific">Vigna radiata var. radiata</name>
    <name type="common">Mung bean</name>
    <name type="synonym">Phaseolus aureus</name>
    <dbReference type="NCBI Taxonomy" id="3916"/>
    <lineage>
        <taxon>Eukaryota</taxon>
        <taxon>Viridiplantae</taxon>
        <taxon>Streptophyta</taxon>
        <taxon>Embryophyta</taxon>
        <taxon>Tracheophyta</taxon>
        <taxon>Spermatophyta</taxon>
        <taxon>Magnoliopsida</taxon>
        <taxon>eudicotyledons</taxon>
        <taxon>Gunneridae</taxon>
        <taxon>Pentapetalae</taxon>
        <taxon>rosids</taxon>
        <taxon>fabids</taxon>
        <taxon>Fabales</taxon>
        <taxon>Fabaceae</taxon>
        <taxon>Papilionoideae</taxon>
        <taxon>50 kb inversion clade</taxon>
        <taxon>NPAAA clade</taxon>
        <taxon>indigoferoid/millettioid clade</taxon>
        <taxon>Phaseoleae</taxon>
        <taxon>Vigna</taxon>
    </lineage>
</organism>
<dbReference type="InterPro" id="IPR002885">
    <property type="entry name" value="PPR_rpt"/>
</dbReference>
<dbReference type="Pfam" id="PF20431">
    <property type="entry name" value="E_motif"/>
    <property type="match status" value="1"/>
</dbReference>
<sequence length="906" mass="101399">MVWCEEKEKEGMDPRAMHARAIRSETKDCAVWNKLITNYFKSNLSSYASSLFHHLPIPPNVVSWTALISGHSNTLFSLRHFLAMLRYPTLPNHHILTSLFESCAAVSALSFALSLHSLALKLALDRHPFTASSLVSLYAKFRMPFNARKVFDDTPHPDNVCFSALVVALAQNSRSLDALSAFSDMARRGFASTIYSVSGGLRAAGQLASLEQCKIMHAHVIVAGFDTSVVVGSALVNGYGKAGVVNDARRVFEDSLSHMHIVAWNAMMAAYAQQGDYKSAFELFESMEGCRLVPDEYSFLAILTALCNAGMFRQVDQWFTRMIVNYGLEPSLEHCTCLVGAMARTGEFDRAERVVLNMPFEPDAAVWRALLSACAYLGEADRAWYMAKRLLELEPHDPFAYVVVSNVLSSVGRWDDVAELRKMIKDTRVKKKIGRSWIEVQGEVHEFAAADWKHKRSKEIYQKLSELMGDIEKLGYVPVWDEVLHNVQEEKRKEALWYHSEKLAVAFGVLCGSALPGKPLRIVKNLRICKDCHEAFKYMTRVLEREIIVRDVNRYHRFVNGNYDTDKEPDFFSGRYFSYCSPAGCFLAFPFAAIHIHVESKRPGSLFFEELKKGHYLRCLLHRASLLPAASLRTSPTIVCRRLPSQFRLVTSGSGSSLRATANHARFDGYLPLTHRHECQISPPLITVRRWPSSQFRPVTSGSGLPPRATANLAGVRIIILHTRLHAPHLSVRSRVLVRHALPYRCQNHTATLPIVSPDLSLSVLTLHSSHCCLLAASFRIARPLSLGFVPASSTVSGTHHRHSRRSSCRSSRSTGVHSIRIVSAGRPPWSKDRGNRRTHAPPLVTAKVVDPPLPTARAGASPELSTTADQHRRDRLLALFLDLLSLRQSEHFGYLGFLPFHGCPT</sequence>
<dbReference type="Pfam" id="PF13041">
    <property type="entry name" value="PPR_2"/>
    <property type="match status" value="1"/>
</dbReference>
<dbReference type="SUPFAM" id="SSF48452">
    <property type="entry name" value="TPR-like"/>
    <property type="match status" value="1"/>
</dbReference>
<feature type="repeat" description="PPR" evidence="3">
    <location>
        <begin position="295"/>
        <end position="330"/>
    </location>
</feature>
<evidence type="ECO:0000256" key="2">
    <source>
        <dbReference type="ARBA" id="ARBA00022737"/>
    </source>
</evidence>
<gene>
    <name evidence="7" type="primary">LOC106766196</name>
</gene>
<evidence type="ECO:0000256" key="1">
    <source>
        <dbReference type="ARBA" id="ARBA00006643"/>
    </source>
</evidence>